<gene>
    <name evidence="2" type="ORF">PHLGIDRAFT_203245</name>
</gene>
<evidence type="ECO:0000313" key="3">
    <source>
        <dbReference type="Proteomes" id="UP000053257"/>
    </source>
</evidence>
<feature type="compositionally biased region" description="Polar residues" evidence="1">
    <location>
        <begin position="138"/>
        <end position="150"/>
    </location>
</feature>
<proteinExistence type="predicted"/>
<accession>A0A0C3RTV0</accession>
<feature type="region of interest" description="Disordered" evidence="1">
    <location>
        <begin position="73"/>
        <end position="114"/>
    </location>
</feature>
<reference evidence="2 3" key="1">
    <citation type="journal article" date="2014" name="PLoS Genet.">
        <title>Analysis of the Phlebiopsis gigantea genome, transcriptome and secretome provides insight into its pioneer colonization strategies of wood.</title>
        <authorList>
            <person name="Hori C."/>
            <person name="Ishida T."/>
            <person name="Igarashi K."/>
            <person name="Samejima M."/>
            <person name="Suzuki H."/>
            <person name="Master E."/>
            <person name="Ferreira P."/>
            <person name="Ruiz-Duenas F.J."/>
            <person name="Held B."/>
            <person name="Canessa P."/>
            <person name="Larrondo L.F."/>
            <person name="Schmoll M."/>
            <person name="Druzhinina I.S."/>
            <person name="Kubicek C.P."/>
            <person name="Gaskell J.A."/>
            <person name="Kersten P."/>
            <person name="St John F."/>
            <person name="Glasner J."/>
            <person name="Sabat G."/>
            <person name="Splinter BonDurant S."/>
            <person name="Syed K."/>
            <person name="Yadav J."/>
            <person name="Mgbeahuruike A.C."/>
            <person name="Kovalchuk A."/>
            <person name="Asiegbu F.O."/>
            <person name="Lackner G."/>
            <person name="Hoffmeister D."/>
            <person name="Rencoret J."/>
            <person name="Gutierrez A."/>
            <person name="Sun H."/>
            <person name="Lindquist E."/>
            <person name="Barry K."/>
            <person name="Riley R."/>
            <person name="Grigoriev I.V."/>
            <person name="Henrissat B."/>
            <person name="Kues U."/>
            <person name="Berka R.M."/>
            <person name="Martinez A.T."/>
            <person name="Covert S.F."/>
            <person name="Blanchette R.A."/>
            <person name="Cullen D."/>
        </authorList>
    </citation>
    <scope>NUCLEOTIDE SEQUENCE [LARGE SCALE GENOMIC DNA]</scope>
    <source>
        <strain evidence="2 3">11061_1 CR5-6</strain>
    </source>
</reference>
<dbReference type="Proteomes" id="UP000053257">
    <property type="component" value="Unassembled WGS sequence"/>
</dbReference>
<organism evidence="2 3">
    <name type="scientific">Phlebiopsis gigantea (strain 11061_1 CR5-6)</name>
    <name type="common">White-rot fungus</name>
    <name type="synonym">Peniophora gigantea</name>
    <dbReference type="NCBI Taxonomy" id="745531"/>
    <lineage>
        <taxon>Eukaryota</taxon>
        <taxon>Fungi</taxon>
        <taxon>Dikarya</taxon>
        <taxon>Basidiomycota</taxon>
        <taxon>Agaricomycotina</taxon>
        <taxon>Agaricomycetes</taxon>
        <taxon>Polyporales</taxon>
        <taxon>Phanerochaetaceae</taxon>
        <taxon>Phlebiopsis</taxon>
    </lineage>
</organism>
<evidence type="ECO:0000313" key="2">
    <source>
        <dbReference type="EMBL" id="KIP04236.1"/>
    </source>
</evidence>
<protein>
    <submittedName>
        <fullName evidence="2">Uncharacterized protein</fullName>
    </submittedName>
</protein>
<dbReference type="HOGENOM" id="CLU_1579085_0_0_1"/>
<feature type="compositionally biased region" description="Low complexity" evidence="1">
    <location>
        <begin position="98"/>
        <end position="112"/>
    </location>
</feature>
<keyword evidence="3" id="KW-1185">Reference proteome</keyword>
<evidence type="ECO:0000256" key="1">
    <source>
        <dbReference type="SAM" id="MobiDB-lite"/>
    </source>
</evidence>
<name>A0A0C3RTV0_PHLG1</name>
<sequence length="169" mass="17563">MTWLLYTFAPCNKSSPSIEGNHLPNLNKTPQKHLHEGMGGSIRQHSSADMQRSSYNSEYILGGACSTSCGLSPVKTDRSFPSSDDSGLEVRGPPDRPTATVASSVAKSTASVRDPAVAASKSELATAGSGHAVVTTDFASNLSSTPQQPSEGEDGSSSCCSCCRSCTIM</sequence>
<feature type="region of interest" description="Disordered" evidence="1">
    <location>
        <begin position="138"/>
        <end position="159"/>
    </location>
</feature>
<dbReference type="EMBL" id="KN840581">
    <property type="protein sequence ID" value="KIP04236.1"/>
    <property type="molecule type" value="Genomic_DNA"/>
</dbReference>
<dbReference type="AlphaFoldDB" id="A0A0C3RTV0"/>